<protein>
    <submittedName>
        <fullName evidence="3">Uncharacterized protein</fullName>
    </submittedName>
</protein>
<feature type="region of interest" description="Disordered" evidence="1">
    <location>
        <begin position="352"/>
        <end position="493"/>
    </location>
</feature>
<sequence>MSYFRIVLVTFTFLISQYSIAEVDVQKACAEDCEIVLYYGANDNTYQSCINRCVQKANGIQGIIGDGTGGNGPVNGLGDKKNADCKKEDFEKGICKSANDPNNEDTENEDDNKNKSTGGNDQKAAPCEEDFSAEIAACERDSLAAGDACDENSTTLSNVSNLVSQASRYISSKSASSVAESCSKMAKLSKGVSAGLIAYRLYCQRAIATCNTSCSQTLYPRCPDNSAKSTNAMNAARRVMNQYRSQCAGFSGKMEDAAAAAQNYATIEMNAKDCASLTTGAGDGPTELCLSNPDYPGCGAEEKMDCNNPKMANDKVCVCRANPMHSMCRNASDAPGQTAGVVLDSRLKNKKTTGGLDLSDLNKLQQAPRPEGGPGESIDGRQGNQVSLNARPLSAAPDKRSKGKKNISDRSVLGGFYGGSGSTQQAQAGPTEAATVEKKSGRGPASVDEDDSSSISTKDLERFLPGNSLAPQRGIAGSGNQIGEDGITGPHSDIWAKVKNRYEAVKTTLLP</sequence>
<accession>A0ABY4C8U4</accession>
<evidence type="ECO:0000256" key="2">
    <source>
        <dbReference type="SAM" id="SignalP"/>
    </source>
</evidence>
<gene>
    <name evidence="3" type="ORF">MNR06_00345</name>
</gene>
<feature type="chain" id="PRO_5047075704" evidence="2">
    <location>
        <begin position="22"/>
        <end position="511"/>
    </location>
</feature>
<dbReference type="RefSeq" id="WP_243537841.1">
    <property type="nucleotide sequence ID" value="NZ_CP093442.1"/>
</dbReference>
<proteinExistence type="predicted"/>
<keyword evidence="4" id="KW-1185">Reference proteome</keyword>
<dbReference type="EMBL" id="CP093442">
    <property type="protein sequence ID" value="UOF01401.1"/>
    <property type="molecule type" value="Genomic_DNA"/>
</dbReference>
<dbReference type="Proteomes" id="UP000830116">
    <property type="component" value="Chromosome"/>
</dbReference>
<evidence type="ECO:0000313" key="4">
    <source>
        <dbReference type="Proteomes" id="UP000830116"/>
    </source>
</evidence>
<feature type="signal peptide" evidence="2">
    <location>
        <begin position="1"/>
        <end position="21"/>
    </location>
</feature>
<name>A0ABY4C8U4_9BACT</name>
<feature type="region of interest" description="Disordered" evidence="1">
    <location>
        <begin position="96"/>
        <end position="125"/>
    </location>
</feature>
<organism evidence="3 4">
    <name type="scientific">Bdellovibrio reynosensis</name>
    <dbReference type="NCBI Taxonomy" id="2835041"/>
    <lineage>
        <taxon>Bacteria</taxon>
        <taxon>Pseudomonadati</taxon>
        <taxon>Bdellovibrionota</taxon>
        <taxon>Bdellovibrionia</taxon>
        <taxon>Bdellovibrionales</taxon>
        <taxon>Pseudobdellovibrionaceae</taxon>
        <taxon>Bdellovibrio</taxon>
    </lineage>
</organism>
<reference evidence="3" key="1">
    <citation type="submission" date="2022-03" db="EMBL/GenBank/DDBJ databases">
        <title>Genome Identification and Characterization of new species Bdellovibrio reynosense LBG001 sp. nov. from a Mexico soil sample.</title>
        <authorList>
            <person name="Camilli A."/>
            <person name="Ajao Y."/>
            <person name="Guo X."/>
        </authorList>
    </citation>
    <scope>NUCLEOTIDE SEQUENCE</scope>
    <source>
        <strain evidence="3">LBG001</strain>
    </source>
</reference>
<evidence type="ECO:0000256" key="1">
    <source>
        <dbReference type="SAM" id="MobiDB-lite"/>
    </source>
</evidence>
<evidence type="ECO:0000313" key="3">
    <source>
        <dbReference type="EMBL" id="UOF01401.1"/>
    </source>
</evidence>
<keyword evidence="2" id="KW-0732">Signal</keyword>